<gene>
    <name evidence="2" type="primary">yunB</name>
    <name evidence="2" type="ORF">BACCIP111883_03836</name>
</gene>
<reference evidence="2 3" key="1">
    <citation type="submission" date="2021-10" db="EMBL/GenBank/DDBJ databases">
        <authorList>
            <person name="Criscuolo A."/>
        </authorList>
    </citation>
    <scope>NUCLEOTIDE SEQUENCE [LARGE SCALE GENOMIC DNA]</scope>
    <source>
        <strain evidence="3">CIP 111883</strain>
    </source>
</reference>
<comment type="caution">
    <text evidence="2">The sequence shown here is derived from an EMBL/GenBank/DDBJ whole genome shotgun (WGS) entry which is preliminary data.</text>
</comment>
<name>A0ABN8ACS6_9BACI</name>
<sequence>MKRRIYRKRGPLPFKVVILVSFGLFTVLSVISSVLVNKNIEPAIMAVAQTKATQFASQSINDAIASNVVEEIDIRELIVKHESNNGDYSFNPQVYNKIIAETTKEVQHSMHSLDDGYTNSATDSASENDGVVYFIPLGMATRTTLFSNLGPDIPVKLEMIGDVVTNIETKIRELGINNTYLEVYVDVSLQVNVIIPFISEPIKVANTVKIGDLFIQGKVPQYYHGGGGNGQFAPVIMPPEEEDDE</sequence>
<evidence type="ECO:0000313" key="2">
    <source>
        <dbReference type="EMBL" id="CAG9623041.1"/>
    </source>
</evidence>
<proteinExistence type="predicted"/>
<evidence type="ECO:0000313" key="3">
    <source>
        <dbReference type="Proteomes" id="UP000789833"/>
    </source>
</evidence>
<dbReference type="Pfam" id="PF09560">
    <property type="entry name" value="Spore_YunB"/>
    <property type="match status" value="1"/>
</dbReference>
<organism evidence="2 3">
    <name type="scientific">Sutcliffiella rhizosphaerae</name>
    <dbReference type="NCBI Taxonomy" id="2880967"/>
    <lineage>
        <taxon>Bacteria</taxon>
        <taxon>Bacillati</taxon>
        <taxon>Bacillota</taxon>
        <taxon>Bacilli</taxon>
        <taxon>Bacillales</taxon>
        <taxon>Bacillaceae</taxon>
        <taxon>Sutcliffiella</taxon>
    </lineage>
</organism>
<keyword evidence="1" id="KW-0472">Membrane</keyword>
<dbReference type="InterPro" id="IPR014197">
    <property type="entry name" value="Sporulation_prot_YunB"/>
</dbReference>
<dbReference type="PIRSF" id="PIRSF021383">
    <property type="entry name" value="YunB"/>
    <property type="match status" value="1"/>
</dbReference>
<keyword evidence="3" id="KW-1185">Reference proteome</keyword>
<dbReference type="NCBIfam" id="TIGR02832">
    <property type="entry name" value="spo_yunB"/>
    <property type="match status" value="1"/>
</dbReference>
<keyword evidence="1" id="KW-1133">Transmembrane helix</keyword>
<keyword evidence="1" id="KW-0812">Transmembrane</keyword>
<accession>A0ABN8ACS6</accession>
<dbReference type="RefSeq" id="WP_230504113.1">
    <property type="nucleotide sequence ID" value="NZ_CAKJTJ010000033.1"/>
</dbReference>
<dbReference type="EMBL" id="CAKJTJ010000033">
    <property type="protein sequence ID" value="CAG9623041.1"/>
    <property type="molecule type" value="Genomic_DNA"/>
</dbReference>
<evidence type="ECO:0000256" key="1">
    <source>
        <dbReference type="SAM" id="Phobius"/>
    </source>
</evidence>
<feature type="transmembrane region" description="Helical" evidence="1">
    <location>
        <begin position="12"/>
        <end position="36"/>
    </location>
</feature>
<protein>
    <submittedName>
        <fullName evidence="2">Sporulation protein YunB</fullName>
    </submittedName>
</protein>
<dbReference type="Proteomes" id="UP000789833">
    <property type="component" value="Unassembled WGS sequence"/>
</dbReference>